<accession>A0A139IK07</accession>
<keyword evidence="2" id="KW-1185">Reference proteome</keyword>
<gene>
    <name evidence="1" type="ORF">AC579_6462</name>
</gene>
<dbReference type="OrthoDB" id="760868at2759"/>
<dbReference type="AlphaFoldDB" id="A0A139IK07"/>
<evidence type="ECO:0000313" key="1">
    <source>
        <dbReference type="EMBL" id="KXT15118.1"/>
    </source>
</evidence>
<name>A0A139IK07_9PEZI</name>
<comment type="caution">
    <text evidence="1">The sequence shown here is derived from an EMBL/GenBank/DDBJ whole genome shotgun (WGS) entry which is preliminary data.</text>
</comment>
<reference evidence="1 2" key="1">
    <citation type="submission" date="2015-07" db="EMBL/GenBank/DDBJ databases">
        <title>Comparative genomics of the Sigatoka disease complex on banana suggests a link between parallel evolutionary changes in Pseudocercospora fijiensis and Pseudocercospora eumusae and increased virulence on the banana host.</title>
        <authorList>
            <person name="Chang T.-C."/>
            <person name="Salvucci A."/>
            <person name="Crous P.W."/>
            <person name="Stergiopoulos I."/>
        </authorList>
    </citation>
    <scope>NUCLEOTIDE SEQUENCE [LARGE SCALE GENOMIC DNA]</scope>
    <source>
        <strain evidence="1 2">CBS 116634</strain>
    </source>
</reference>
<organism evidence="1 2">
    <name type="scientific">Pseudocercospora musae</name>
    <dbReference type="NCBI Taxonomy" id="113226"/>
    <lineage>
        <taxon>Eukaryota</taxon>
        <taxon>Fungi</taxon>
        <taxon>Dikarya</taxon>
        <taxon>Ascomycota</taxon>
        <taxon>Pezizomycotina</taxon>
        <taxon>Dothideomycetes</taxon>
        <taxon>Dothideomycetidae</taxon>
        <taxon>Mycosphaerellales</taxon>
        <taxon>Mycosphaerellaceae</taxon>
        <taxon>Pseudocercospora</taxon>
    </lineage>
</organism>
<sequence>MDEKKKTEVLHCPVDDDRYYVGSQRLRLKEPQHNPTTSTFLFSDVCLRGRSVSTTRGLGRTPTKGCQFFAVGP</sequence>
<proteinExistence type="predicted"/>
<evidence type="ECO:0000313" key="2">
    <source>
        <dbReference type="Proteomes" id="UP000073492"/>
    </source>
</evidence>
<dbReference type="EMBL" id="LFZO01000066">
    <property type="protein sequence ID" value="KXT15118.1"/>
    <property type="molecule type" value="Genomic_DNA"/>
</dbReference>
<dbReference type="Proteomes" id="UP000073492">
    <property type="component" value="Unassembled WGS sequence"/>
</dbReference>
<protein>
    <submittedName>
        <fullName evidence="1">Uncharacterized protein</fullName>
    </submittedName>
</protein>